<evidence type="ECO:0000313" key="13">
    <source>
        <dbReference type="EMBL" id="RFA39527.1"/>
    </source>
</evidence>
<dbReference type="GO" id="GO:0004252">
    <property type="term" value="F:serine-type endopeptidase activity"/>
    <property type="evidence" value="ECO:0007669"/>
    <property type="project" value="InterPro"/>
</dbReference>
<dbReference type="RefSeq" id="WP_116300508.1">
    <property type="nucleotide sequence ID" value="NZ_NFZV01000001.1"/>
</dbReference>
<dbReference type="GO" id="GO:0006508">
    <property type="term" value="P:proteolysis"/>
    <property type="evidence" value="ECO:0007669"/>
    <property type="project" value="UniProtKB-KW"/>
</dbReference>
<dbReference type="InterPro" id="IPR013703">
    <property type="entry name" value="Peptidase_S49_N_proteobac"/>
</dbReference>
<keyword evidence="6" id="KW-0378">Hydrolase</keyword>
<organism evidence="13 14">
    <name type="scientific">Alkalilimnicola ehrlichii</name>
    <dbReference type="NCBI Taxonomy" id="351052"/>
    <lineage>
        <taxon>Bacteria</taxon>
        <taxon>Pseudomonadati</taxon>
        <taxon>Pseudomonadota</taxon>
        <taxon>Gammaproteobacteria</taxon>
        <taxon>Chromatiales</taxon>
        <taxon>Ectothiorhodospiraceae</taxon>
        <taxon>Alkalilimnicola</taxon>
    </lineage>
</organism>
<dbReference type="PANTHER" id="PTHR42987">
    <property type="entry name" value="PEPTIDASE S49"/>
    <property type="match status" value="1"/>
</dbReference>
<dbReference type="PANTHER" id="PTHR42987:SF4">
    <property type="entry name" value="PROTEASE SOHB-RELATED"/>
    <property type="match status" value="1"/>
</dbReference>
<accession>A0A3E0X216</accession>
<feature type="transmembrane region" description="Helical" evidence="10">
    <location>
        <begin position="15"/>
        <end position="33"/>
    </location>
</feature>
<evidence type="ECO:0000256" key="3">
    <source>
        <dbReference type="ARBA" id="ARBA00022475"/>
    </source>
</evidence>
<dbReference type="SUPFAM" id="SSF52096">
    <property type="entry name" value="ClpP/crotonase"/>
    <property type="match status" value="1"/>
</dbReference>
<evidence type="ECO:0000256" key="10">
    <source>
        <dbReference type="SAM" id="Phobius"/>
    </source>
</evidence>
<name>A0A3E0X216_9GAMM</name>
<dbReference type="CDD" id="cd07023">
    <property type="entry name" value="S49_Sppa_N_C"/>
    <property type="match status" value="1"/>
</dbReference>
<dbReference type="Gene3D" id="6.20.330.10">
    <property type="match status" value="1"/>
</dbReference>
<dbReference type="Pfam" id="PF08496">
    <property type="entry name" value="Peptidase_S49_N"/>
    <property type="match status" value="1"/>
</dbReference>
<dbReference type="NCBIfam" id="NF008745">
    <property type="entry name" value="PRK11778.1"/>
    <property type="match status" value="1"/>
</dbReference>
<evidence type="ECO:0000256" key="8">
    <source>
        <dbReference type="ARBA" id="ARBA00022989"/>
    </source>
</evidence>
<feature type="domain" description="Peptidase S49" evidence="11">
    <location>
        <begin position="151"/>
        <end position="298"/>
    </location>
</feature>
<comment type="subcellular location">
    <subcellularLocation>
        <location evidence="1">Cell membrane</location>
    </subcellularLocation>
</comment>
<keyword evidence="9 10" id="KW-0472">Membrane</keyword>
<dbReference type="GO" id="GO:0005886">
    <property type="term" value="C:plasma membrane"/>
    <property type="evidence" value="ECO:0007669"/>
    <property type="project" value="UniProtKB-SubCell"/>
</dbReference>
<evidence type="ECO:0000256" key="4">
    <source>
        <dbReference type="ARBA" id="ARBA00022670"/>
    </source>
</evidence>
<keyword evidence="7" id="KW-0720">Serine protease</keyword>
<comment type="caution">
    <text evidence="13">The sequence shown here is derived from an EMBL/GenBank/DDBJ whole genome shotgun (WGS) entry which is preliminary data.</text>
</comment>
<protein>
    <submittedName>
        <fullName evidence="13">Protease SohB</fullName>
    </submittedName>
</protein>
<keyword evidence="4 13" id="KW-0645">Protease</keyword>
<keyword evidence="8 10" id="KW-1133">Transmembrane helix</keyword>
<gene>
    <name evidence="13" type="ORF">CAL65_01785</name>
</gene>
<evidence type="ECO:0000259" key="12">
    <source>
        <dbReference type="Pfam" id="PF08496"/>
    </source>
</evidence>
<evidence type="ECO:0000256" key="7">
    <source>
        <dbReference type="ARBA" id="ARBA00022825"/>
    </source>
</evidence>
<dbReference type="InterPro" id="IPR029045">
    <property type="entry name" value="ClpP/crotonase-like_dom_sf"/>
</dbReference>
<dbReference type="OrthoDB" id="5614232at2"/>
<comment type="similarity">
    <text evidence="2">Belongs to the peptidase S49 family.</text>
</comment>
<evidence type="ECO:0000259" key="11">
    <source>
        <dbReference type="Pfam" id="PF01343"/>
    </source>
</evidence>
<keyword evidence="3" id="KW-1003">Cell membrane</keyword>
<keyword evidence="14" id="KW-1185">Reference proteome</keyword>
<dbReference type="AlphaFoldDB" id="A0A3E0X216"/>
<dbReference type="InterPro" id="IPR047272">
    <property type="entry name" value="S49_SppA_C"/>
</dbReference>
<dbReference type="Proteomes" id="UP000256763">
    <property type="component" value="Unassembled WGS sequence"/>
</dbReference>
<evidence type="ECO:0000256" key="1">
    <source>
        <dbReference type="ARBA" id="ARBA00004236"/>
    </source>
</evidence>
<feature type="domain" description="Peptidase S49 N-terminal proteobacteria" evidence="12">
    <location>
        <begin position="2"/>
        <end position="147"/>
    </location>
</feature>
<evidence type="ECO:0000313" key="14">
    <source>
        <dbReference type="Proteomes" id="UP000256763"/>
    </source>
</evidence>
<evidence type="ECO:0000256" key="2">
    <source>
        <dbReference type="ARBA" id="ARBA00008683"/>
    </source>
</evidence>
<dbReference type="Pfam" id="PF01343">
    <property type="entry name" value="Peptidase_S49"/>
    <property type="match status" value="1"/>
</dbReference>
<dbReference type="Gene3D" id="3.90.226.10">
    <property type="entry name" value="2-enoyl-CoA Hydratase, Chain A, domain 1"/>
    <property type="match status" value="1"/>
</dbReference>
<reference evidence="14" key="1">
    <citation type="submission" date="2017-05" db="EMBL/GenBank/DDBJ databases">
        <authorList>
            <person name="Sharma S."/>
            <person name="Sidhu C."/>
            <person name="Pinnaka A.K."/>
        </authorList>
    </citation>
    <scope>NUCLEOTIDE SEQUENCE [LARGE SCALE GENOMIC DNA]</scope>
    <source>
        <strain evidence="14">AK93</strain>
    </source>
</reference>
<dbReference type="InterPro" id="IPR002142">
    <property type="entry name" value="Peptidase_S49"/>
</dbReference>
<evidence type="ECO:0000256" key="5">
    <source>
        <dbReference type="ARBA" id="ARBA00022692"/>
    </source>
</evidence>
<evidence type="ECO:0000256" key="9">
    <source>
        <dbReference type="ARBA" id="ARBA00023136"/>
    </source>
</evidence>
<sequence length="328" mass="37179">MEFWQDYGLFLMKTVTLSAAFVVLALFLTALSVRGRERSRERLEVRRLNDRYHNMEMAIQQELLGGKKLRQFAKLRAKQHKEEQAKDAKRRIFVLNFVGDIRASQVENLRQEVSALLTLAGKDDEVVVRVETGGGVMHGYGLAASQLVRIRERGIPLTVTVDKVAASGGYMLACVADRILAAPFAIVGSIGVIGQVPNFHRLLQRHDVDFEQHTAGQYKRTLTMFGENTDERRAKFVEELEDAHTLFKDFIRQHRPQLELDKVATGEHWFGERALSLGLVDELKTSDDYLLAASKDATLLELSFKHKEKLGKRLSIAFESAIAKLMQR</sequence>
<keyword evidence="5 10" id="KW-0812">Transmembrane</keyword>
<evidence type="ECO:0000256" key="6">
    <source>
        <dbReference type="ARBA" id="ARBA00022801"/>
    </source>
</evidence>
<proteinExistence type="inferred from homology"/>
<dbReference type="EMBL" id="NFZW01000001">
    <property type="protein sequence ID" value="RFA39527.1"/>
    <property type="molecule type" value="Genomic_DNA"/>
</dbReference>